<dbReference type="EMBL" id="LT629750">
    <property type="protein sequence ID" value="SDT61421.1"/>
    <property type="molecule type" value="Genomic_DNA"/>
</dbReference>
<proteinExistence type="predicted"/>
<evidence type="ECO:0000313" key="2">
    <source>
        <dbReference type="Proteomes" id="UP000243904"/>
    </source>
</evidence>
<evidence type="ECO:0000313" key="1">
    <source>
        <dbReference type="EMBL" id="SDT61421.1"/>
    </source>
</evidence>
<keyword evidence="2" id="KW-1185">Reference proteome</keyword>
<dbReference type="AlphaFoldDB" id="A0A1H2BT50"/>
<accession>A0A1H2BT50</accession>
<dbReference type="Proteomes" id="UP000243904">
    <property type="component" value="Chromosome I"/>
</dbReference>
<organism evidence="1 2">
    <name type="scientific">Bradyrhizobium canariense</name>
    <dbReference type="NCBI Taxonomy" id="255045"/>
    <lineage>
        <taxon>Bacteria</taxon>
        <taxon>Pseudomonadati</taxon>
        <taxon>Pseudomonadota</taxon>
        <taxon>Alphaproteobacteria</taxon>
        <taxon>Hyphomicrobiales</taxon>
        <taxon>Nitrobacteraceae</taxon>
        <taxon>Bradyrhizobium</taxon>
    </lineage>
</organism>
<reference evidence="2" key="1">
    <citation type="submission" date="2016-10" db="EMBL/GenBank/DDBJ databases">
        <authorList>
            <person name="Varghese N."/>
            <person name="Submissions S."/>
        </authorList>
    </citation>
    <scope>NUCLEOTIDE SEQUENCE [LARGE SCALE GENOMIC DNA]</scope>
    <source>
        <strain evidence="2">GAS369</strain>
    </source>
</reference>
<gene>
    <name evidence="1" type="ORF">SAMN05444158_7513</name>
</gene>
<sequence>MMAGGCEQIAERVLIPSLLFLKSLLSKSLLSNYAGRS</sequence>
<name>A0A1H2BT50_9BRAD</name>
<protein>
    <submittedName>
        <fullName evidence="1">Uncharacterized protein</fullName>
    </submittedName>
</protein>